<dbReference type="EMBL" id="AP027081">
    <property type="protein sequence ID" value="BDU76231.1"/>
    <property type="molecule type" value="Genomic_DNA"/>
</dbReference>
<accession>A0AA48H2E9</accession>
<name>A0AA48H2E9_9BACT</name>
<sequence length="79" mass="8853">MSRRSRVRKDSIVDPITIALFAADSRENPGPEYTRVPVPEGPHRQAHIIWVRAEIAGDLDEAENKTRDGETMLNTIDIG</sequence>
<reference evidence="1" key="1">
    <citation type="journal article" date="2023" name="Int. J. Syst. Evol. Microbiol.">
        <title>Mesoterricola silvestris gen. nov., sp. nov., Mesoterricola sediminis sp. nov., Geothrix oryzae sp. nov., Geothrix edaphica sp. nov., Geothrix rubra sp. nov., and Geothrix limicola sp. nov., six novel members of Acidobacteriota isolated from soils.</title>
        <authorList>
            <person name="Itoh H."/>
            <person name="Sugisawa Y."/>
            <person name="Mise K."/>
            <person name="Xu Z."/>
            <person name="Kuniyasu M."/>
            <person name="Ushijima N."/>
            <person name="Kawano K."/>
            <person name="Kobayashi E."/>
            <person name="Shiratori Y."/>
            <person name="Masuda Y."/>
            <person name="Senoo K."/>
        </authorList>
    </citation>
    <scope>NUCLEOTIDE SEQUENCE</scope>
    <source>
        <strain evidence="1">W786</strain>
    </source>
</reference>
<keyword evidence="2" id="KW-1185">Reference proteome</keyword>
<proteinExistence type="predicted"/>
<dbReference type="Proteomes" id="UP001228113">
    <property type="component" value="Chromosome"/>
</dbReference>
<organism evidence="1 2">
    <name type="scientific">Mesoterricola sediminis</name>
    <dbReference type="NCBI Taxonomy" id="2927980"/>
    <lineage>
        <taxon>Bacteria</taxon>
        <taxon>Pseudomonadati</taxon>
        <taxon>Acidobacteriota</taxon>
        <taxon>Holophagae</taxon>
        <taxon>Holophagales</taxon>
        <taxon>Holophagaceae</taxon>
        <taxon>Mesoterricola</taxon>
    </lineage>
</organism>
<gene>
    <name evidence="1" type="ORF">METESE_11890</name>
</gene>
<dbReference type="KEGG" id="msea:METESE_11890"/>
<evidence type="ECO:0000313" key="1">
    <source>
        <dbReference type="EMBL" id="BDU76231.1"/>
    </source>
</evidence>
<evidence type="ECO:0000313" key="2">
    <source>
        <dbReference type="Proteomes" id="UP001228113"/>
    </source>
</evidence>
<dbReference type="AlphaFoldDB" id="A0AA48H2E9"/>
<protein>
    <submittedName>
        <fullName evidence="1">Uncharacterized protein</fullName>
    </submittedName>
</protein>